<protein>
    <submittedName>
        <fullName evidence="1">Uncharacterized protein</fullName>
    </submittedName>
</protein>
<organism evidence="1 2">
    <name type="scientific">Imbroritus primus</name>
    <dbReference type="NCBI Taxonomy" id="3058603"/>
    <lineage>
        <taxon>Bacteria</taxon>
        <taxon>Pseudomonadati</taxon>
        <taxon>Pseudomonadota</taxon>
        <taxon>Betaproteobacteria</taxon>
        <taxon>Burkholderiales</taxon>
        <taxon>Burkholderiaceae</taxon>
        <taxon>Imbroritus</taxon>
    </lineage>
</organism>
<proteinExistence type="predicted"/>
<evidence type="ECO:0000313" key="2">
    <source>
        <dbReference type="Proteomes" id="UP000004277"/>
    </source>
</evidence>
<keyword evidence="2" id="KW-1185">Reference proteome</keyword>
<dbReference type="EMBL" id="AKCV02000015">
    <property type="protein sequence ID" value="TMS58566.1"/>
    <property type="molecule type" value="Genomic_DNA"/>
</dbReference>
<name>A0ACD3SQX7_9BURK</name>
<gene>
    <name evidence="1" type="ORF">MW7_007530</name>
</gene>
<sequence>MDEIDDLSDLPTPRFIWGFAITTGKGGEVMHDEFEYLTHTQAPRFSCRVVELEDMPADDEESDEVDVDGRIVHFDDAARMFYITDIGMALVNFQLFDPPGDKGRLKKVCDEAIRNWLLRRDFLDEDDDMAG</sequence>
<accession>A0ACD3SQX7</accession>
<evidence type="ECO:0000313" key="1">
    <source>
        <dbReference type="EMBL" id="TMS58566.1"/>
    </source>
</evidence>
<comment type="caution">
    <text evidence="1">The sequence shown here is derived from an EMBL/GenBank/DDBJ whole genome shotgun (WGS) entry which is preliminary data.</text>
</comment>
<dbReference type="Proteomes" id="UP000004277">
    <property type="component" value="Unassembled WGS sequence"/>
</dbReference>
<reference evidence="1" key="1">
    <citation type="submission" date="2019-05" db="EMBL/GenBank/DDBJ databases">
        <title>Revised genome assembly of Burkholderiaceae (previously Ralstonia) sp. PBA.</title>
        <authorList>
            <person name="Gan H.M."/>
        </authorList>
    </citation>
    <scope>NUCLEOTIDE SEQUENCE</scope>
    <source>
        <strain evidence="1">PBA</strain>
    </source>
</reference>